<gene>
    <name evidence="3" type="ORF">Vbra_10603</name>
</gene>
<evidence type="ECO:0000256" key="1">
    <source>
        <dbReference type="SAM" id="MobiDB-lite"/>
    </source>
</evidence>
<dbReference type="GO" id="GO:0000963">
    <property type="term" value="P:mitochondrial RNA processing"/>
    <property type="evidence" value="ECO:0007669"/>
    <property type="project" value="TreeGrafter"/>
</dbReference>
<dbReference type="Proteomes" id="UP000041254">
    <property type="component" value="Unassembled WGS sequence"/>
</dbReference>
<name>A0A0G4H4C9_VITBC</name>
<dbReference type="GO" id="GO:0035770">
    <property type="term" value="C:ribonucleoprotein granule"/>
    <property type="evidence" value="ECO:0007669"/>
    <property type="project" value="TreeGrafter"/>
</dbReference>
<dbReference type="GO" id="GO:0044528">
    <property type="term" value="P:regulation of mitochondrial mRNA stability"/>
    <property type="evidence" value="ECO:0007669"/>
    <property type="project" value="TreeGrafter"/>
</dbReference>
<reference evidence="3 4" key="1">
    <citation type="submission" date="2014-11" db="EMBL/GenBank/DDBJ databases">
        <authorList>
            <person name="Zhu J."/>
            <person name="Qi W."/>
            <person name="Song R."/>
        </authorList>
    </citation>
    <scope>NUCLEOTIDE SEQUENCE [LARGE SCALE GENOMIC DNA]</scope>
</reference>
<dbReference type="VEuPathDB" id="CryptoDB:Vbra_10603"/>
<dbReference type="OMA" id="NAQTIAC"/>
<dbReference type="AlphaFoldDB" id="A0A0G4H4C9"/>
<dbReference type="GO" id="GO:0005759">
    <property type="term" value="C:mitochondrial matrix"/>
    <property type="evidence" value="ECO:0007669"/>
    <property type="project" value="TreeGrafter"/>
</dbReference>
<evidence type="ECO:0000259" key="2">
    <source>
        <dbReference type="Pfam" id="PF26188"/>
    </source>
</evidence>
<dbReference type="PANTHER" id="PTHR21228:SF40">
    <property type="entry name" value="LD45607P"/>
    <property type="match status" value="1"/>
</dbReference>
<accession>A0A0G4H4C9</accession>
<feature type="domain" description="RNA-editing substrate-binding complex 6 protein" evidence="2">
    <location>
        <begin position="236"/>
        <end position="328"/>
    </location>
</feature>
<dbReference type="OrthoDB" id="430737at2759"/>
<dbReference type="InterPro" id="IPR058917">
    <property type="entry name" value="RESC6_dom"/>
</dbReference>
<dbReference type="PANTHER" id="PTHR21228">
    <property type="entry name" value="FAST LEU-RICH DOMAIN-CONTAINING"/>
    <property type="match status" value="1"/>
</dbReference>
<dbReference type="InParanoid" id="A0A0G4H4C9"/>
<protein>
    <recommendedName>
        <fullName evidence="2">RNA-editing substrate-binding complex 6 protein domain-containing protein</fullName>
    </recommendedName>
</protein>
<dbReference type="Pfam" id="PF26188">
    <property type="entry name" value="RESC6"/>
    <property type="match status" value="1"/>
</dbReference>
<keyword evidence="4" id="KW-1185">Reference proteome</keyword>
<proteinExistence type="predicted"/>
<feature type="region of interest" description="Disordered" evidence="1">
    <location>
        <begin position="184"/>
        <end position="207"/>
    </location>
</feature>
<organism evidence="3 4">
    <name type="scientific">Vitrella brassicaformis (strain CCMP3155)</name>
    <dbReference type="NCBI Taxonomy" id="1169540"/>
    <lineage>
        <taxon>Eukaryota</taxon>
        <taxon>Sar</taxon>
        <taxon>Alveolata</taxon>
        <taxon>Colpodellida</taxon>
        <taxon>Vitrellaceae</taxon>
        <taxon>Vitrella</taxon>
    </lineage>
</organism>
<sequence>MHRPVGLALLHKPTAAEAPHGFIHLQRRYKHPARRKRPKRWEPPRTKPLDIERKIKNPILHDQASGSDLFHVETLMEGELFTPESCKARKLAMLFNRLHYFGYANKMPELVHRYADRAVLLAPGMMPRQFALVLNSLARADQRHDGLLETFARHIPPHLPDFVPQDLSLTCNAYGKLLLLPASSDEAPTGRQGGMQHQKGKGDDDLSPLVAEESSGVYLGQGPPPRPSTSPLVKRLFRRMAEEIPHKLPYFEPRHVSSVANGYAKLNFRDQVLFDDIADEALSRLEEFGAWPLSNLMHAFARVGYGKQRFWVAAMERAQESLTMQGAAGGYGDTEASDHPLAYVMVTYAVGKAGIRQEAFLDWMAERLLERLPELPPETLGVIRRYKHPARRKRPKRWEPPRTKPLDIERKIKNPILHDQASGSDLFQL</sequence>
<dbReference type="InterPro" id="IPR050870">
    <property type="entry name" value="FAST_kinase"/>
</dbReference>
<dbReference type="EMBL" id="CDMY01000989">
    <property type="protein sequence ID" value="CEM38619.1"/>
    <property type="molecule type" value="Genomic_DNA"/>
</dbReference>
<evidence type="ECO:0000313" key="3">
    <source>
        <dbReference type="EMBL" id="CEM38619.1"/>
    </source>
</evidence>
<evidence type="ECO:0000313" key="4">
    <source>
        <dbReference type="Proteomes" id="UP000041254"/>
    </source>
</evidence>
<dbReference type="GO" id="GO:0003723">
    <property type="term" value="F:RNA binding"/>
    <property type="evidence" value="ECO:0007669"/>
    <property type="project" value="TreeGrafter"/>
</dbReference>
<dbReference type="PhylomeDB" id="A0A0G4H4C9"/>